<dbReference type="Gene3D" id="1.10.357.10">
    <property type="entry name" value="Tetracycline Repressor, domain 2"/>
    <property type="match status" value="1"/>
</dbReference>
<proteinExistence type="predicted"/>
<dbReference type="KEGG" id="vgo:GJW-30_1_01075"/>
<gene>
    <name evidence="6" type="ORF">GJW-30_1_01075</name>
</gene>
<dbReference type="PANTHER" id="PTHR30055">
    <property type="entry name" value="HTH-TYPE TRANSCRIPTIONAL REGULATOR RUTR"/>
    <property type="match status" value="1"/>
</dbReference>
<evidence type="ECO:0000313" key="6">
    <source>
        <dbReference type="EMBL" id="BAT58549.1"/>
    </source>
</evidence>
<sequence length="236" mass="25538">MYYSNTFSAECRIEFVKAEPVQVLTGTVEPAQPVACLLSGAYDDCVKQRTATKRASDYHHGDLRKALLDLALAQIDQAGTNVVSLAALARELGVSQSAPYRHFGDKDQLLAAVASESFRIFIDALRKSTRGVTGKAATLAIAKAYIQFSTTRPGLYDLMFASGLVGAAAEDDTVKIAARESFGVLADALTLGPNRELRALRIWIGLHGTVMLNREGLLKPDYFKVSIDELVESILA</sequence>
<evidence type="ECO:0000256" key="1">
    <source>
        <dbReference type="ARBA" id="ARBA00023015"/>
    </source>
</evidence>
<evidence type="ECO:0000256" key="4">
    <source>
        <dbReference type="PROSITE-ProRule" id="PRU00335"/>
    </source>
</evidence>
<keyword evidence="1" id="KW-0805">Transcription regulation</keyword>
<dbReference type="InterPro" id="IPR025996">
    <property type="entry name" value="MT1864/Rv1816-like_C"/>
</dbReference>
<dbReference type="GO" id="GO:0003700">
    <property type="term" value="F:DNA-binding transcription factor activity"/>
    <property type="evidence" value="ECO:0007669"/>
    <property type="project" value="TreeGrafter"/>
</dbReference>
<evidence type="ECO:0000259" key="5">
    <source>
        <dbReference type="PROSITE" id="PS50977"/>
    </source>
</evidence>
<dbReference type="InterPro" id="IPR036271">
    <property type="entry name" value="Tet_transcr_reg_TetR-rel_C_sf"/>
</dbReference>
<dbReference type="PANTHER" id="PTHR30055:SF220">
    <property type="entry name" value="TETR-FAMILY REGULATORY PROTEIN"/>
    <property type="match status" value="1"/>
</dbReference>
<protein>
    <submittedName>
        <fullName evidence="6">Putative HTH-type transcriptional regulator/MT1864</fullName>
    </submittedName>
</protein>
<dbReference type="SUPFAM" id="SSF48498">
    <property type="entry name" value="Tetracyclin repressor-like, C-terminal domain"/>
    <property type="match status" value="1"/>
</dbReference>
<evidence type="ECO:0000313" key="7">
    <source>
        <dbReference type="Proteomes" id="UP000236884"/>
    </source>
</evidence>
<dbReference type="InterPro" id="IPR050109">
    <property type="entry name" value="HTH-type_TetR-like_transc_reg"/>
</dbReference>
<keyword evidence="2 4" id="KW-0238">DNA-binding</keyword>
<dbReference type="Proteomes" id="UP000236884">
    <property type="component" value="Chromosome"/>
</dbReference>
<reference evidence="6 7" key="1">
    <citation type="submission" date="2015-08" db="EMBL/GenBank/DDBJ databases">
        <title>Investigation of the bacterial diversity of lava forest soil.</title>
        <authorList>
            <person name="Lee J.S."/>
        </authorList>
    </citation>
    <scope>NUCLEOTIDE SEQUENCE [LARGE SCALE GENOMIC DNA]</scope>
    <source>
        <strain evidence="6 7">GJW-30</strain>
    </source>
</reference>
<keyword evidence="7" id="KW-1185">Reference proteome</keyword>
<dbReference type="GO" id="GO:0000976">
    <property type="term" value="F:transcription cis-regulatory region binding"/>
    <property type="evidence" value="ECO:0007669"/>
    <property type="project" value="TreeGrafter"/>
</dbReference>
<dbReference type="EMBL" id="AP014946">
    <property type="protein sequence ID" value="BAT58549.1"/>
    <property type="molecule type" value="Genomic_DNA"/>
</dbReference>
<keyword evidence="3" id="KW-0804">Transcription</keyword>
<feature type="domain" description="HTH tetR-type" evidence="5">
    <location>
        <begin position="61"/>
        <end position="121"/>
    </location>
</feature>
<evidence type="ECO:0000256" key="3">
    <source>
        <dbReference type="ARBA" id="ARBA00023163"/>
    </source>
</evidence>
<dbReference type="InterPro" id="IPR009057">
    <property type="entry name" value="Homeodomain-like_sf"/>
</dbReference>
<organism evidence="6 7">
    <name type="scientific">Variibacter gotjawalensis</name>
    <dbReference type="NCBI Taxonomy" id="1333996"/>
    <lineage>
        <taxon>Bacteria</taxon>
        <taxon>Pseudomonadati</taxon>
        <taxon>Pseudomonadota</taxon>
        <taxon>Alphaproteobacteria</taxon>
        <taxon>Hyphomicrobiales</taxon>
        <taxon>Nitrobacteraceae</taxon>
        <taxon>Variibacter</taxon>
    </lineage>
</organism>
<dbReference type="Pfam" id="PF13305">
    <property type="entry name" value="TetR_C_33"/>
    <property type="match status" value="1"/>
</dbReference>
<name>A0A0S3PRI5_9BRAD</name>
<feature type="DNA-binding region" description="H-T-H motif" evidence="4">
    <location>
        <begin position="84"/>
        <end position="103"/>
    </location>
</feature>
<dbReference type="Pfam" id="PF00440">
    <property type="entry name" value="TetR_N"/>
    <property type="match status" value="1"/>
</dbReference>
<accession>A0A0S3PRI5</accession>
<dbReference type="PRINTS" id="PR00455">
    <property type="entry name" value="HTHTETR"/>
</dbReference>
<evidence type="ECO:0000256" key="2">
    <source>
        <dbReference type="ARBA" id="ARBA00023125"/>
    </source>
</evidence>
<dbReference type="OrthoDB" id="7056813at2"/>
<dbReference type="PROSITE" id="PS50977">
    <property type="entry name" value="HTH_TETR_2"/>
    <property type="match status" value="1"/>
</dbReference>
<dbReference type="AlphaFoldDB" id="A0A0S3PRI5"/>
<dbReference type="SUPFAM" id="SSF46689">
    <property type="entry name" value="Homeodomain-like"/>
    <property type="match status" value="1"/>
</dbReference>
<dbReference type="InterPro" id="IPR001647">
    <property type="entry name" value="HTH_TetR"/>
</dbReference>